<organism evidence="9 10">
    <name type="scientific">Candidatus Marimicrobium litorale</name>
    <dbReference type="NCBI Taxonomy" id="2518991"/>
    <lineage>
        <taxon>Bacteria</taxon>
        <taxon>Pseudomonadati</taxon>
        <taxon>Pseudomonadota</taxon>
        <taxon>Gammaproteobacteria</taxon>
        <taxon>Cellvibrionales</taxon>
        <taxon>Halieaceae</taxon>
        <taxon>Marimicrobium</taxon>
    </lineage>
</organism>
<dbReference type="PRINTS" id="PR00607">
    <property type="entry name" value="CYTCHROMECIE"/>
</dbReference>
<name>A0ABT3T7X1_9GAMM</name>
<feature type="signal peptide" evidence="7">
    <location>
        <begin position="1"/>
        <end position="18"/>
    </location>
</feature>
<evidence type="ECO:0000256" key="1">
    <source>
        <dbReference type="ARBA" id="ARBA00022448"/>
    </source>
</evidence>
<evidence type="ECO:0000256" key="4">
    <source>
        <dbReference type="ARBA" id="ARBA00022982"/>
    </source>
</evidence>
<keyword evidence="1" id="KW-0813">Transport</keyword>
<dbReference type="Proteomes" id="UP001143304">
    <property type="component" value="Unassembled WGS sequence"/>
</dbReference>
<evidence type="ECO:0000313" key="9">
    <source>
        <dbReference type="EMBL" id="MCX2978270.1"/>
    </source>
</evidence>
<dbReference type="Pfam" id="PF13442">
    <property type="entry name" value="Cytochrome_CBB3"/>
    <property type="match status" value="1"/>
</dbReference>
<sequence>MKKLFAAVLMCSALGAQAADAPAKYQSSCFACHYSGAAGAPKTHDTAAWAPRMAKGMPTLVQSVKDGLNGMPPTGLCADCTDEEYQALIVFMASPASQ</sequence>
<keyword evidence="3 6" id="KW-0479">Metal-binding</keyword>
<feature type="chain" id="PRO_5046940512" evidence="7">
    <location>
        <begin position="19"/>
        <end position="98"/>
    </location>
</feature>
<evidence type="ECO:0000256" key="6">
    <source>
        <dbReference type="PROSITE-ProRule" id="PRU00433"/>
    </source>
</evidence>
<keyword evidence="7" id="KW-0732">Signal</keyword>
<dbReference type="PANTHER" id="PTHR40942:SF2">
    <property type="entry name" value="CYTOCHROME-RELATED"/>
    <property type="match status" value="1"/>
</dbReference>
<evidence type="ECO:0000313" key="10">
    <source>
        <dbReference type="Proteomes" id="UP001143304"/>
    </source>
</evidence>
<evidence type="ECO:0000256" key="3">
    <source>
        <dbReference type="ARBA" id="ARBA00022723"/>
    </source>
</evidence>
<dbReference type="InterPro" id="IPR009056">
    <property type="entry name" value="Cyt_c-like_dom"/>
</dbReference>
<accession>A0ABT3T7X1</accession>
<dbReference type="RefSeq" id="WP_279249968.1">
    <property type="nucleotide sequence ID" value="NZ_SHNO01000001.1"/>
</dbReference>
<proteinExistence type="predicted"/>
<feature type="domain" description="Cytochrome c" evidence="8">
    <location>
        <begin position="16"/>
        <end position="96"/>
    </location>
</feature>
<dbReference type="InterPro" id="IPR036909">
    <property type="entry name" value="Cyt_c-like_dom_sf"/>
</dbReference>
<dbReference type="Gene3D" id="1.10.760.10">
    <property type="entry name" value="Cytochrome c-like domain"/>
    <property type="match status" value="1"/>
</dbReference>
<gene>
    <name evidence="9" type="ORF">EYC82_12960</name>
</gene>
<dbReference type="InterPro" id="IPR002323">
    <property type="entry name" value="Cyt_CIE"/>
</dbReference>
<evidence type="ECO:0000259" key="8">
    <source>
        <dbReference type="PROSITE" id="PS51007"/>
    </source>
</evidence>
<keyword evidence="5 6" id="KW-0408">Iron</keyword>
<reference evidence="9" key="1">
    <citation type="submission" date="2019-02" db="EMBL/GenBank/DDBJ databases">
        <authorList>
            <person name="Li S.-H."/>
        </authorList>
    </citation>
    <scope>NUCLEOTIDE SEQUENCE</scope>
    <source>
        <strain evidence="9">IMCC11814</strain>
    </source>
</reference>
<comment type="caution">
    <text evidence="9">The sequence shown here is derived from an EMBL/GenBank/DDBJ whole genome shotgun (WGS) entry which is preliminary data.</text>
</comment>
<dbReference type="PROSITE" id="PS51007">
    <property type="entry name" value="CYTC"/>
    <property type="match status" value="1"/>
</dbReference>
<protein>
    <submittedName>
        <fullName evidence="9">Cytochrome c5 family protein</fullName>
    </submittedName>
</protein>
<keyword evidence="4" id="KW-0249">Electron transport</keyword>
<dbReference type="SUPFAM" id="SSF46626">
    <property type="entry name" value="Cytochrome c"/>
    <property type="match status" value="1"/>
</dbReference>
<keyword evidence="10" id="KW-1185">Reference proteome</keyword>
<keyword evidence="2 6" id="KW-0349">Heme</keyword>
<dbReference type="PANTHER" id="PTHR40942">
    <property type="match status" value="1"/>
</dbReference>
<evidence type="ECO:0000256" key="5">
    <source>
        <dbReference type="ARBA" id="ARBA00023004"/>
    </source>
</evidence>
<dbReference type="EMBL" id="SHNO01000001">
    <property type="protein sequence ID" value="MCX2978270.1"/>
    <property type="molecule type" value="Genomic_DNA"/>
</dbReference>
<evidence type="ECO:0000256" key="7">
    <source>
        <dbReference type="SAM" id="SignalP"/>
    </source>
</evidence>
<evidence type="ECO:0000256" key="2">
    <source>
        <dbReference type="ARBA" id="ARBA00022617"/>
    </source>
</evidence>